<keyword evidence="8" id="KW-1185">Reference proteome</keyword>
<dbReference type="PRINTS" id="PR00463">
    <property type="entry name" value="EP450I"/>
</dbReference>
<dbReference type="GO" id="GO:0020037">
    <property type="term" value="F:heme binding"/>
    <property type="evidence" value="ECO:0007669"/>
    <property type="project" value="InterPro"/>
</dbReference>
<dbReference type="PROSITE" id="PS00086">
    <property type="entry name" value="CYTOCHROME_P450"/>
    <property type="match status" value="1"/>
</dbReference>
<dbReference type="PANTHER" id="PTHR24305">
    <property type="entry name" value="CYTOCHROME P450"/>
    <property type="match status" value="1"/>
</dbReference>
<keyword evidence="4" id="KW-0503">Monooxygenase</keyword>
<accession>A0AAW1SW35</accession>
<keyword evidence="3 4" id="KW-0349">Heme</keyword>
<dbReference type="InterPro" id="IPR002401">
    <property type="entry name" value="Cyt_P450_E_grp-I"/>
</dbReference>
<name>A0AAW1SW35_9CHLO</name>
<evidence type="ECO:0000256" key="2">
    <source>
        <dbReference type="ARBA" id="ARBA00010617"/>
    </source>
</evidence>
<dbReference type="GO" id="GO:0004497">
    <property type="term" value="F:monooxygenase activity"/>
    <property type="evidence" value="ECO:0007669"/>
    <property type="project" value="UniProtKB-KW"/>
</dbReference>
<evidence type="ECO:0000313" key="7">
    <source>
        <dbReference type="EMBL" id="KAK9861611.1"/>
    </source>
</evidence>
<keyword evidence="3 4" id="KW-0408">Iron</keyword>
<protein>
    <recommendedName>
        <fullName evidence="9">Cytochrome P450</fullName>
    </recommendedName>
</protein>
<organism evidence="7 8">
    <name type="scientific">Apatococcus fuscideae</name>
    <dbReference type="NCBI Taxonomy" id="2026836"/>
    <lineage>
        <taxon>Eukaryota</taxon>
        <taxon>Viridiplantae</taxon>
        <taxon>Chlorophyta</taxon>
        <taxon>core chlorophytes</taxon>
        <taxon>Trebouxiophyceae</taxon>
        <taxon>Chlorellales</taxon>
        <taxon>Chlorellaceae</taxon>
        <taxon>Apatococcus</taxon>
    </lineage>
</organism>
<evidence type="ECO:0000256" key="3">
    <source>
        <dbReference type="PIRSR" id="PIRSR602401-1"/>
    </source>
</evidence>
<evidence type="ECO:0000256" key="5">
    <source>
        <dbReference type="SAM" id="MobiDB-lite"/>
    </source>
</evidence>
<feature type="region of interest" description="Disordered" evidence="5">
    <location>
        <begin position="430"/>
        <end position="455"/>
    </location>
</feature>
<keyword evidence="6" id="KW-0732">Signal</keyword>
<dbReference type="GO" id="GO:0016705">
    <property type="term" value="F:oxidoreductase activity, acting on paired donors, with incorporation or reduction of molecular oxygen"/>
    <property type="evidence" value="ECO:0007669"/>
    <property type="project" value="InterPro"/>
</dbReference>
<evidence type="ECO:0000256" key="6">
    <source>
        <dbReference type="SAM" id="SignalP"/>
    </source>
</evidence>
<evidence type="ECO:0000313" key="8">
    <source>
        <dbReference type="Proteomes" id="UP001485043"/>
    </source>
</evidence>
<feature type="chain" id="PRO_5043688148" description="Cytochrome P450" evidence="6">
    <location>
        <begin position="27"/>
        <end position="548"/>
    </location>
</feature>
<dbReference type="InterPro" id="IPR036396">
    <property type="entry name" value="Cyt_P450_sf"/>
</dbReference>
<feature type="compositionally biased region" description="Basic and acidic residues" evidence="5">
    <location>
        <begin position="430"/>
        <end position="445"/>
    </location>
</feature>
<dbReference type="AlphaFoldDB" id="A0AAW1SW35"/>
<dbReference type="Pfam" id="PF00067">
    <property type="entry name" value="p450"/>
    <property type="match status" value="2"/>
</dbReference>
<dbReference type="PANTHER" id="PTHR24305:SF166">
    <property type="entry name" value="CYTOCHROME P450 12A4, MITOCHONDRIAL-RELATED"/>
    <property type="match status" value="1"/>
</dbReference>
<dbReference type="Gene3D" id="1.10.630.10">
    <property type="entry name" value="Cytochrome P450"/>
    <property type="match status" value="1"/>
</dbReference>
<comment type="caution">
    <text evidence="7">The sequence shown here is derived from an EMBL/GenBank/DDBJ whole genome shotgun (WGS) entry which is preliminary data.</text>
</comment>
<dbReference type="GO" id="GO:0005506">
    <property type="term" value="F:iron ion binding"/>
    <property type="evidence" value="ECO:0007669"/>
    <property type="project" value="InterPro"/>
</dbReference>
<evidence type="ECO:0000256" key="1">
    <source>
        <dbReference type="ARBA" id="ARBA00001971"/>
    </source>
</evidence>
<dbReference type="InterPro" id="IPR017972">
    <property type="entry name" value="Cyt_P450_CS"/>
</dbReference>
<feature type="binding site" description="axial binding residue" evidence="3">
    <location>
        <position position="487"/>
    </location>
    <ligand>
        <name>heme</name>
        <dbReference type="ChEBI" id="CHEBI:30413"/>
    </ligand>
    <ligandPart>
        <name>Fe</name>
        <dbReference type="ChEBI" id="CHEBI:18248"/>
    </ligandPart>
</feature>
<evidence type="ECO:0000256" key="4">
    <source>
        <dbReference type="RuleBase" id="RU000461"/>
    </source>
</evidence>
<feature type="signal peptide" evidence="6">
    <location>
        <begin position="1"/>
        <end position="26"/>
    </location>
</feature>
<dbReference type="EMBL" id="JALJOV010000729">
    <property type="protein sequence ID" value="KAK9861611.1"/>
    <property type="molecule type" value="Genomic_DNA"/>
</dbReference>
<comment type="cofactor">
    <cofactor evidence="1 3">
        <name>heme</name>
        <dbReference type="ChEBI" id="CHEBI:30413"/>
    </cofactor>
</comment>
<dbReference type="PRINTS" id="PR00385">
    <property type="entry name" value="P450"/>
</dbReference>
<keyword evidence="3 4" id="KW-0479">Metal-binding</keyword>
<dbReference type="InterPro" id="IPR050121">
    <property type="entry name" value="Cytochrome_P450_monoxygenase"/>
</dbReference>
<reference evidence="7 8" key="1">
    <citation type="journal article" date="2024" name="Nat. Commun.">
        <title>Phylogenomics reveals the evolutionary origins of lichenization in chlorophyte algae.</title>
        <authorList>
            <person name="Puginier C."/>
            <person name="Libourel C."/>
            <person name="Otte J."/>
            <person name="Skaloud P."/>
            <person name="Haon M."/>
            <person name="Grisel S."/>
            <person name="Petersen M."/>
            <person name="Berrin J.G."/>
            <person name="Delaux P.M."/>
            <person name="Dal Grande F."/>
            <person name="Keller J."/>
        </authorList>
    </citation>
    <scope>NUCLEOTIDE SEQUENCE [LARGE SCALE GENOMIC DNA]</scope>
    <source>
        <strain evidence="7 8">SAG 2523</strain>
    </source>
</reference>
<gene>
    <name evidence="7" type="ORF">WJX84_001499</name>
</gene>
<evidence type="ECO:0008006" key="9">
    <source>
        <dbReference type="Google" id="ProtNLM"/>
    </source>
</evidence>
<keyword evidence="4" id="KW-0560">Oxidoreductase</keyword>
<dbReference type="Proteomes" id="UP001485043">
    <property type="component" value="Unassembled WGS sequence"/>
</dbReference>
<sequence>MQGHNLGGVFLLVVSLVWLWQRYGPGSKIRRAFARLPCVKGVFLLGNVQELTGFSKHKHTFEALQRTGYLCGLRVAGLRFVQMLCWMGAEAHIKECAIHFFLTNKFLLEEHQEGCSPAFNGGNLRQGFSRLNDLLPAVLEHIRQVGTGKSVNIESIASRVTMDAIHLAIFGKTRGCVERVSEDTKPEMGIVLQDAFDVIAAIAPAPWLLNFTFLPAINKAARAVKRLHAQNQELIRDLRASDPPSSSLGAHLLSLHDSKTGQLLGDHQLEAELGTFFGAGFETSTIAIGWALYSIATHLKVQQKVAAELQQHNLLASPAEPKPRALEWDDLGKLEYLRNVIKESMRLYPVVAGGTLRALKKDTKLGPYPLAAGTAISIHFYSIHRNPAYWDHATEFLPERWNVPNADFVQPKAGMAAGNVKPDDISADVKHEAEMSSKPNREGARGARPSDGINAEELWKPDKSAKISQERSPVRRFMPFSSGLRNCVGQNLANTTVLTFVATMCSHFHVDLAPEMGGPEGVEKITTLALTLHVKGGLRLNFTPRSQA</sequence>
<comment type="similarity">
    <text evidence="2 4">Belongs to the cytochrome P450 family.</text>
</comment>
<proteinExistence type="inferred from homology"/>
<dbReference type="InterPro" id="IPR001128">
    <property type="entry name" value="Cyt_P450"/>
</dbReference>
<dbReference type="SUPFAM" id="SSF48264">
    <property type="entry name" value="Cytochrome P450"/>
    <property type="match status" value="1"/>
</dbReference>